<sequence>MLAYAKPLLTSSAAARQVLVAFAAKQEVLTLFYQTTSRKHSNAGKSLEDISPPYLLNQLKYSSDSYLQRDFHDDDSYERYSQMIPRNITKDAASISNNQDDITYDEDYDQFYSHMTPSSMTSQDHEHLDSLEMIQHDDVEPTVGLRINNPVTDIEYNEAMAEGDPPCYDAKAADYVRLEDREYVELEEDWEIMHQCHRQGKTSQYEVCDNIDDE</sequence>
<organism evidence="1 2">
    <name type="scientific">Cyclotella atomus</name>
    <dbReference type="NCBI Taxonomy" id="382360"/>
    <lineage>
        <taxon>Eukaryota</taxon>
        <taxon>Sar</taxon>
        <taxon>Stramenopiles</taxon>
        <taxon>Ochrophyta</taxon>
        <taxon>Bacillariophyta</taxon>
        <taxon>Coscinodiscophyceae</taxon>
        <taxon>Thalassiosirophycidae</taxon>
        <taxon>Stephanodiscales</taxon>
        <taxon>Stephanodiscaceae</taxon>
        <taxon>Cyclotella</taxon>
    </lineage>
</organism>
<proteinExistence type="predicted"/>
<dbReference type="AlphaFoldDB" id="A0ABD3QSG5"/>
<evidence type="ECO:0000313" key="2">
    <source>
        <dbReference type="Proteomes" id="UP001530400"/>
    </source>
</evidence>
<reference evidence="1 2" key="1">
    <citation type="submission" date="2024-10" db="EMBL/GenBank/DDBJ databases">
        <title>Updated reference genomes for cyclostephanoid diatoms.</title>
        <authorList>
            <person name="Roberts W.R."/>
            <person name="Alverson A.J."/>
        </authorList>
    </citation>
    <scope>NUCLEOTIDE SEQUENCE [LARGE SCALE GENOMIC DNA]</scope>
    <source>
        <strain evidence="1 2">AJA010-31</strain>
    </source>
</reference>
<comment type="caution">
    <text evidence="1">The sequence shown here is derived from an EMBL/GenBank/DDBJ whole genome shotgun (WGS) entry which is preliminary data.</text>
</comment>
<name>A0ABD3QSG5_9STRA</name>
<dbReference type="EMBL" id="JALLPJ020000078">
    <property type="protein sequence ID" value="KAL3803258.1"/>
    <property type="molecule type" value="Genomic_DNA"/>
</dbReference>
<gene>
    <name evidence="1" type="ORF">ACHAWO_005615</name>
</gene>
<dbReference type="Proteomes" id="UP001530400">
    <property type="component" value="Unassembled WGS sequence"/>
</dbReference>
<keyword evidence="2" id="KW-1185">Reference proteome</keyword>
<protein>
    <submittedName>
        <fullName evidence="1">Uncharacterized protein</fullName>
    </submittedName>
</protein>
<accession>A0ABD3QSG5</accession>
<evidence type="ECO:0000313" key="1">
    <source>
        <dbReference type="EMBL" id="KAL3803258.1"/>
    </source>
</evidence>